<proteinExistence type="predicted"/>
<comment type="caution">
    <text evidence="1">The sequence shown here is derived from an EMBL/GenBank/DDBJ whole genome shotgun (WGS) entry which is preliminary data.</text>
</comment>
<reference evidence="1 2" key="1">
    <citation type="journal article" date="2015" name="Nature">
        <title>rRNA introns, odd ribosomes, and small enigmatic genomes across a large radiation of phyla.</title>
        <authorList>
            <person name="Brown C.T."/>
            <person name="Hug L.A."/>
            <person name="Thomas B.C."/>
            <person name="Sharon I."/>
            <person name="Castelle C.J."/>
            <person name="Singh A."/>
            <person name="Wilkins M.J."/>
            <person name="Williams K.H."/>
            <person name="Banfield J.F."/>
        </authorList>
    </citation>
    <scope>NUCLEOTIDE SEQUENCE [LARGE SCALE GENOMIC DNA]</scope>
</reference>
<dbReference type="Proteomes" id="UP000034922">
    <property type="component" value="Unassembled WGS sequence"/>
</dbReference>
<dbReference type="AlphaFoldDB" id="A0A0G1N8Z0"/>
<dbReference type="EMBL" id="LCLM01000019">
    <property type="protein sequence ID" value="KKU16991.1"/>
    <property type="molecule type" value="Genomic_DNA"/>
</dbReference>
<evidence type="ECO:0000313" key="1">
    <source>
        <dbReference type="EMBL" id="KKU16991.1"/>
    </source>
</evidence>
<gene>
    <name evidence="1" type="ORF">UX25_C0019G0004</name>
</gene>
<protein>
    <submittedName>
        <fullName evidence="1">Uncharacterized protein</fullName>
    </submittedName>
</protein>
<sequence>MMERFFGKRTTNIDLGGSERISEIATFSKEQKNGLARLGYEYFYPLTGQSIATLRNAGNSFWSSWHKGDEFENLPSMGAEVALNPRAFFLFRSNNKNLSDQLAMISKFSKELGKEVPGVVAKMGEAPDYSELAFAHERVTGVRLFGRDYNFDYARTKTPTSGSSVAVVGYFRGLGLFVNNGHRGDGIDHVWAVPLVVPEVAR</sequence>
<name>A0A0G1N8Z0_9BACT</name>
<organism evidence="1 2">
    <name type="scientific">Candidatus Woesebacteria bacterium GW2011_GWC2_45_9</name>
    <dbReference type="NCBI Taxonomy" id="1618589"/>
    <lineage>
        <taxon>Bacteria</taxon>
        <taxon>Candidatus Woeseibacteriota</taxon>
    </lineage>
</organism>
<accession>A0A0G1N8Z0</accession>
<evidence type="ECO:0000313" key="2">
    <source>
        <dbReference type="Proteomes" id="UP000034922"/>
    </source>
</evidence>